<dbReference type="InterPro" id="IPR001387">
    <property type="entry name" value="Cro/C1-type_HTH"/>
</dbReference>
<dbReference type="HOGENOM" id="CLU_066192_4_9_9"/>
<dbReference type="GO" id="GO:0003700">
    <property type="term" value="F:DNA-binding transcription factor activity"/>
    <property type="evidence" value="ECO:0007669"/>
    <property type="project" value="TreeGrafter"/>
</dbReference>
<dbReference type="PANTHER" id="PTHR46797:SF1">
    <property type="entry name" value="METHYLPHOSPHONATE SYNTHASE"/>
    <property type="match status" value="1"/>
</dbReference>
<keyword evidence="4" id="KW-1185">Reference proteome</keyword>
<keyword evidence="1" id="KW-0238">DNA-binding</keyword>
<evidence type="ECO:0000313" key="4">
    <source>
        <dbReference type="Proteomes" id="UP000033115"/>
    </source>
</evidence>
<dbReference type="PANTHER" id="PTHR46797">
    <property type="entry name" value="HTH-TYPE TRANSCRIPTIONAL REGULATOR"/>
    <property type="match status" value="1"/>
</dbReference>
<dbReference type="Gene3D" id="1.10.260.40">
    <property type="entry name" value="lambda repressor-like DNA-binding domains"/>
    <property type="match status" value="1"/>
</dbReference>
<dbReference type="CDD" id="cd00093">
    <property type="entry name" value="HTH_XRE"/>
    <property type="match status" value="1"/>
</dbReference>
<dbReference type="KEGG" id="csq:CSCA_5187"/>
<name>A0A0E3K5H0_CLOSL</name>
<dbReference type="RefSeq" id="WP_026366499.1">
    <property type="nucleotide sequence ID" value="NZ_CP009933.1"/>
</dbReference>
<dbReference type="AlphaFoldDB" id="A0A0E3K5H0"/>
<evidence type="ECO:0000256" key="1">
    <source>
        <dbReference type="ARBA" id="ARBA00023125"/>
    </source>
</evidence>
<evidence type="ECO:0000259" key="2">
    <source>
        <dbReference type="PROSITE" id="PS50943"/>
    </source>
</evidence>
<dbReference type="SUPFAM" id="SSF47413">
    <property type="entry name" value="lambda repressor-like DNA-binding domains"/>
    <property type="match status" value="1"/>
</dbReference>
<protein>
    <submittedName>
        <fullName evidence="3">Transcriptional regulator, XRE family</fullName>
    </submittedName>
</protein>
<dbReference type="InterPro" id="IPR010982">
    <property type="entry name" value="Lambda_DNA-bd_dom_sf"/>
</dbReference>
<accession>A0A0E3K5H0</accession>
<sequence>MKFGEFLKNLRKEKGLSQRQLADLCNISNTEISRIESGERQKPSPNILKAIAPHLGISYGELMTKAGYIEETIDHEKYTELIFRTEDGEFADTLKMAKNIHNKDSELLTIMNRVTSELPNEDITAIKEFANFYLNKNKNK</sequence>
<dbReference type="InterPro" id="IPR050807">
    <property type="entry name" value="TransReg_Diox_bact_type"/>
</dbReference>
<dbReference type="SMART" id="SM00530">
    <property type="entry name" value="HTH_XRE"/>
    <property type="match status" value="1"/>
</dbReference>
<dbReference type="Proteomes" id="UP000033115">
    <property type="component" value="Chromosome"/>
</dbReference>
<dbReference type="STRING" id="1548.CSCA_5187"/>
<dbReference type="EMBL" id="CP009933">
    <property type="protein sequence ID" value="AKA72312.1"/>
    <property type="molecule type" value="Genomic_DNA"/>
</dbReference>
<proteinExistence type="predicted"/>
<organism evidence="3 4">
    <name type="scientific">Clostridium scatologenes</name>
    <dbReference type="NCBI Taxonomy" id="1548"/>
    <lineage>
        <taxon>Bacteria</taxon>
        <taxon>Bacillati</taxon>
        <taxon>Bacillota</taxon>
        <taxon>Clostridia</taxon>
        <taxon>Eubacteriales</taxon>
        <taxon>Clostridiaceae</taxon>
        <taxon>Clostridium</taxon>
    </lineage>
</organism>
<feature type="domain" description="HTH cro/C1-type" evidence="2">
    <location>
        <begin position="7"/>
        <end position="62"/>
    </location>
</feature>
<reference evidence="3 4" key="1">
    <citation type="journal article" date="2015" name="J. Biotechnol.">
        <title>Complete genome sequence of a malodorant-producing acetogen, Clostridium scatologenes ATCC 25775(T).</title>
        <authorList>
            <person name="Zhu Z."/>
            <person name="Guo T."/>
            <person name="Zheng H."/>
            <person name="Song T."/>
            <person name="Ouyang P."/>
            <person name="Xie J."/>
        </authorList>
    </citation>
    <scope>NUCLEOTIDE SEQUENCE [LARGE SCALE GENOMIC DNA]</scope>
    <source>
        <strain evidence="3 4">ATCC 25775</strain>
    </source>
</reference>
<dbReference type="GO" id="GO:0005829">
    <property type="term" value="C:cytosol"/>
    <property type="evidence" value="ECO:0007669"/>
    <property type="project" value="TreeGrafter"/>
</dbReference>
<dbReference type="Pfam" id="PF01381">
    <property type="entry name" value="HTH_3"/>
    <property type="match status" value="1"/>
</dbReference>
<dbReference type="PROSITE" id="PS50943">
    <property type="entry name" value="HTH_CROC1"/>
    <property type="match status" value="1"/>
</dbReference>
<dbReference type="GO" id="GO:0003677">
    <property type="term" value="F:DNA binding"/>
    <property type="evidence" value="ECO:0007669"/>
    <property type="project" value="UniProtKB-KW"/>
</dbReference>
<gene>
    <name evidence="3" type="ORF">CSCA_5187</name>
</gene>
<evidence type="ECO:0000313" key="3">
    <source>
        <dbReference type="EMBL" id="AKA72312.1"/>
    </source>
</evidence>